<sequence>MRNADSYPIQKFRLNCQISEETISTWCDAVIGPSLQEHYLHLNNIDEEGGAIILPEGIFTCPSLKSLEYLNYEGLLRFKVPSPEEWMGVSGRPPEKRLRRPTSVEYLKLRRENVNLAYY</sequence>
<name>A0ABU6ZCL8_9FABA</name>
<evidence type="ECO:0000313" key="1">
    <source>
        <dbReference type="EMBL" id="MED6219203.1"/>
    </source>
</evidence>
<comment type="caution">
    <text evidence="1">The sequence shown here is derived from an EMBL/GenBank/DDBJ whole genome shotgun (WGS) entry which is preliminary data.</text>
</comment>
<organism evidence="1 2">
    <name type="scientific">Stylosanthes scabra</name>
    <dbReference type="NCBI Taxonomy" id="79078"/>
    <lineage>
        <taxon>Eukaryota</taxon>
        <taxon>Viridiplantae</taxon>
        <taxon>Streptophyta</taxon>
        <taxon>Embryophyta</taxon>
        <taxon>Tracheophyta</taxon>
        <taxon>Spermatophyta</taxon>
        <taxon>Magnoliopsida</taxon>
        <taxon>eudicotyledons</taxon>
        <taxon>Gunneridae</taxon>
        <taxon>Pentapetalae</taxon>
        <taxon>rosids</taxon>
        <taxon>fabids</taxon>
        <taxon>Fabales</taxon>
        <taxon>Fabaceae</taxon>
        <taxon>Papilionoideae</taxon>
        <taxon>50 kb inversion clade</taxon>
        <taxon>dalbergioids sensu lato</taxon>
        <taxon>Dalbergieae</taxon>
        <taxon>Pterocarpus clade</taxon>
        <taxon>Stylosanthes</taxon>
    </lineage>
</organism>
<gene>
    <name evidence="1" type="ORF">PIB30_033726</name>
</gene>
<accession>A0ABU6ZCL8</accession>
<evidence type="ECO:0000313" key="2">
    <source>
        <dbReference type="Proteomes" id="UP001341840"/>
    </source>
</evidence>
<proteinExistence type="predicted"/>
<keyword evidence="2" id="KW-1185">Reference proteome</keyword>
<protein>
    <submittedName>
        <fullName evidence="1">Uncharacterized protein</fullName>
    </submittedName>
</protein>
<reference evidence="1 2" key="1">
    <citation type="journal article" date="2023" name="Plants (Basel)">
        <title>Bridging the Gap: Combining Genomics and Transcriptomics Approaches to Understand Stylosanthes scabra, an Orphan Legume from the Brazilian Caatinga.</title>
        <authorList>
            <person name="Ferreira-Neto J.R.C."/>
            <person name="da Silva M.D."/>
            <person name="Binneck E."/>
            <person name="de Melo N.F."/>
            <person name="da Silva R.H."/>
            <person name="de Melo A.L.T.M."/>
            <person name="Pandolfi V."/>
            <person name="Bustamante F.O."/>
            <person name="Brasileiro-Vidal A.C."/>
            <person name="Benko-Iseppon A.M."/>
        </authorList>
    </citation>
    <scope>NUCLEOTIDE SEQUENCE [LARGE SCALE GENOMIC DNA]</scope>
    <source>
        <tissue evidence="1">Leaves</tissue>
    </source>
</reference>
<dbReference type="Proteomes" id="UP001341840">
    <property type="component" value="Unassembled WGS sequence"/>
</dbReference>
<dbReference type="EMBL" id="JASCZI010272014">
    <property type="protein sequence ID" value="MED6219203.1"/>
    <property type="molecule type" value="Genomic_DNA"/>
</dbReference>